<keyword evidence="2" id="KW-0614">Plasmid</keyword>
<sequence>MRHCQADICNLTESDAETTHLVRLRGDGSAGVLARNGIAVCGLLLEHAELVPPPADVKEGRYFHYRRT</sequence>
<organism evidence="2 3">
    <name type="scientific">Rhizobium ruizarguesonis</name>
    <dbReference type="NCBI Taxonomy" id="2081791"/>
    <lineage>
        <taxon>Bacteria</taxon>
        <taxon>Pseudomonadati</taxon>
        <taxon>Pseudomonadota</taxon>
        <taxon>Alphaproteobacteria</taxon>
        <taxon>Hyphomicrobiales</taxon>
        <taxon>Rhizobiaceae</taxon>
        <taxon>Rhizobium/Agrobacterium group</taxon>
        <taxon>Rhizobium</taxon>
    </lineage>
</organism>
<evidence type="ECO:0000313" key="1">
    <source>
        <dbReference type="EMBL" id="NEI50406.1"/>
    </source>
</evidence>
<protein>
    <submittedName>
        <fullName evidence="2">Uncharacterized protein</fullName>
    </submittedName>
</protein>
<evidence type="ECO:0000313" key="3">
    <source>
        <dbReference type="Proteomes" id="UP000291892"/>
    </source>
</evidence>
<proteinExistence type="predicted"/>
<dbReference type="EMBL" id="WUFC01000019">
    <property type="protein sequence ID" value="NEI50406.1"/>
    <property type="molecule type" value="Genomic_DNA"/>
</dbReference>
<reference evidence="1 4" key="2">
    <citation type="submission" date="2019-12" db="EMBL/GenBank/DDBJ databases">
        <title>Rhizobium genotypes associated with high levels of biological nitrogen fixation by grain legumes in a temperate-maritime cropping system.</title>
        <authorList>
            <person name="Maluk M."/>
            <person name="Francesc Ferrando Molina F."/>
            <person name="Lopez Del Egido L."/>
            <person name="Lafos M."/>
            <person name="Langarica-Fuentes A."/>
            <person name="Gebre Yohannes G."/>
            <person name="Young M.W."/>
            <person name="Martin P."/>
            <person name="Gantlett R."/>
            <person name="Kenicer G."/>
            <person name="Hawes C."/>
            <person name="Begg G.S."/>
            <person name="Quilliam R.S."/>
            <person name="Squire G.R."/>
            <person name="Poole P.S."/>
            <person name="Young P.W."/>
            <person name="Iannetta P.M."/>
            <person name="James E.K."/>
        </authorList>
    </citation>
    <scope>NUCLEOTIDE SEQUENCE [LARGE SCALE GENOMIC DNA]</scope>
    <source>
        <strain evidence="1 4">JHI985</strain>
    </source>
</reference>
<dbReference type="Proteomes" id="UP000661163">
    <property type="component" value="Unassembled WGS sequence"/>
</dbReference>
<dbReference type="EMBL" id="SIKX01000003">
    <property type="protein sequence ID" value="TBF05536.1"/>
    <property type="molecule type" value="Genomic_DNA"/>
</dbReference>
<evidence type="ECO:0000313" key="2">
    <source>
        <dbReference type="EMBL" id="TBF05536.1"/>
    </source>
</evidence>
<name>A0AAE8Q6X5_9HYPH</name>
<evidence type="ECO:0000313" key="4">
    <source>
        <dbReference type="Proteomes" id="UP000661163"/>
    </source>
</evidence>
<reference evidence="2 3" key="1">
    <citation type="submission" date="2019-02" db="EMBL/GenBank/DDBJ databases">
        <title>The genomic architecture of introgression among sibling species of bacteria.</title>
        <authorList>
            <person name="Cavassim M.I.A."/>
            <person name="Moeskjaer S."/>
            <person name="Moslemi C."/>
            <person name="Fields B."/>
            <person name="Bachmann A."/>
            <person name="Vilhjalmsson B."/>
            <person name="Schierup M.H."/>
            <person name="Young J.P.W."/>
            <person name="Andersen S.U."/>
        </authorList>
    </citation>
    <scope>NUCLEOTIDE SEQUENCE [LARGE SCALE GENOMIC DNA]</scope>
    <source>
        <strain evidence="2 3">SM42</strain>
        <plasmid evidence="2">pSM42_Rh02_Rh04</plasmid>
    </source>
</reference>
<dbReference type="Proteomes" id="UP000291892">
    <property type="component" value="Unassembled WGS sequence"/>
</dbReference>
<dbReference type="AlphaFoldDB" id="A0AAE8Q6X5"/>
<accession>A0AAE8Q6X5</accession>
<comment type="caution">
    <text evidence="2">The sequence shown here is derived from an EMBL/GenBank/DDBJ whole genome shotgun (WGS) entry which is preliminary data.</text>
</comment>
<geneLocation type="plasmid" evidence="2">
    <name>pSM42_Rh02_Rh04</name>
</geneLocation>
<gene>
    <name evidence="2" type="ORF">ELG94_33280</name>
    <name evidence="1" type="ORF">GR217_22235</name>
</gene>